<comment type="caution">
    <text evidence="1">The sequence shown here is derived from an EMBL/GenBank/DDBJ whole genome shotgun (WGS) entry which is preliminary data.</text>
</comment>
<dbReference type="Proteomes" id="UP001320706">
    <property type="component" value="Unassembled WGS sequence"/>
</dbReference>
<proteinExistence type="predicted"/>
<dbReference type="EMBL" id="JAMKPW020000033">
    <property type="protein sequence ID" value="KAK8202206.1"/>
    <property type="molecule type" value="Genomic_DNA"/>
</dbReference>
<accession>A0ACC3S8T4</accession>
<sequence length="1358" mass="148421">MGGRGATWARRLWRKNGRSRADVTVDLESVSVSMPADRLLATLLRSLQTYTAQQDTARVLGTGASLLTTLNNPLNVTLLTSQLLTAPAIWTRPDGLRTCLSFLGVFHSAAIRLCEHERRAHEKEPPIASADPRLEPSIPIEEWVRAVARGADERSLRARHLLVLGGVLIGFQSQDEEWLSTGTRITLEGAFVKALNLALVEARGSDELQQAIIALALNHTFPYLADVERAQIDYDLLLPALMHSILYSAHGLRSGYFLGTADVDIRQVSDNKFDWSKTSSSSYQVQTILSNPLISALGPLSRLVGHTMENLRDPWLVLSAVEDIAEFSHILMTQWRQNKLSEIDASEDSLYLTDETRNITAATMWKLLRTMLFGLVIILRSAVGRLLGDGVLASDEIAPHLAQDTLRSLRNLYFISSRLGSTSFSQYTFTYLTAIDVLSSYPQEVEAFLKSAAPGEIGHIPRHPLDRCLDLFFLNTAEHYTLVLPSQINQDLLMPAATPYLAAGGNANLLPIFEAAHSVALAVFSAPQNVDLTTRQLPFYVEALFQVFPHNLSPRQFRLAFKNLLRITSPPSDIATVQPMLAATLLEILYKRALRAPTTPLPNHAAGPPSPLGEDTEPVVTAQSEQAVLVLTLLDTLPTLAFDLLEEWLPLSAALVNKIADPAMREHCKHHFWRILTSGEMDAERSQICVAWWTTGGGRETLMFGADPSQAKGELRMSGALPKDMSYVDLVWAQLPRVPHLVWVHSICDVLNALMGMHRNAPEQVGETAAEPSGLESHEPIAKEDVEEIELSDLEKQQHHHTGEDTALEDKQSPDAAPATEPERAKSVGEDYSVFTTNQKRMIIVVASLSALFSPMSGSIYYPALNTIASDLDVTASQVNLTVTIVQGLAPMMIAGFSDGAGRRPAYIICFVIYLAANLGLALQDNYAALMVLRCLQSGGSSGTVALAQGVVGDLVTSAERGSYIAFASAPTVLGPLLSPIIGGALSESLGYHSVFWFLFIFAGITFILILLFMPETCRKVVGDGSVPPRGLSMSITDRIRFRNRARCGIPIDEEKQNALHKNYKMQIPNPLSTLVVFTDLESTLILIAAGLSVACFYAISTGAATAFAATYGFSDILISLMFIPIGVGGIISAFTSGKMVDWNYRRHARKNNFPLTRNRQQDLTDFPIERARLEIALPLFFLGAVAVLGYGWVMDHKVSLAGPVVLLFVMGYGLTAAFQVLNILMIDIYPGRPATVTAANNIARCELGAAATAAIVPMAKAMGNGWAYTVLALLFMGSSPCLFACARWGMRWRRERKEKLDGKKEKKERKEMERAEAEAVKHPAGGGSEGGEKDAHVTASSEEVNRQQEAVQGPLKA</sequence>
<evidence type="ECO:0000313" key="1">
    <source>
        <dbReference type="EMBL" id="KAK8202206.1"/>
    </source>
</evidence>
<name>A0ACC3S8T4_9PEZI</name>
<gene>
    <name evidence="1" type="ORF">M8818_005733</name>
</gene>
<evidence type="ECO:0000313" key="2">
    <source>
        <dbReference type="Proteomes" id="UP001320706"/>
    </source>
</evidence>
<organism evidence="1 2">
    <name type="scientific">Zalaria obscura</name>
    <dbReference type="NCBI Taxonomy" id="2024903"/>
    <lineage>
        <taxon>Eukaryota</taxon>
        <taxon>Fungi</taxon>
        <taxon>Dikarya</taxon>
        <taxon>Ascomycota</taxon>
        <taxon>Pezizomycotina</taxon>
        <taxon>Dothideomycetes</taxon>
        <taxon>Dothideomycetidae</taxon>
        <taxon>Dothideales</taxon>
        <taxon>Zalariaceae</taxon>
        <taxon>Zalaria</taxon>
    </lineage>
</organism>
<reference evidence="1" key="1">
    <citation type="submission" date="2024-02" db="EMBL/GenBank/DDBJ databases">
        <title>Metagenome Assembled Genome of Zalaria obscura JY119.</title>
        <authorList>
            <person name="Vighnesh L."/>
            <person name="Jagadeeshwari U."/>
            <person name="Venkata Ramana C."/>
            <person name="Sasikala C."/>
        </authorList>
    </citation>
    <scope>NUCLEOTIDE SEQUENCE</scope>
    <source>
        <strain evidence="1">JY119</strain>
    </source>
</reference>
<protein>
    <submittedName>
        <fullName evidence="1">Uncharacterized protein</fullName>
    </submittedName>
</protein>
<keyword evidence="2" id="KW-1185">Reference proteome</keyword>